<gene>
    <name evidence="3" type="ORF">Nepgr_027147</name>
</gene>
<feature type="coiled-coil region" evidence="1">
    <location>
        <begin position="185"/>
        <end position="325"/>
    </location>
</feature>
<dbReference type="PANTHER" id="PTHR35164:SF9">
    <property type="entry name" value="EXPRESSED PROTEIN"/>
    <property type="match status" value="1"/>
</dbReference>
<feature type="region of interest" description="Disordered" evidence="2">
    <location>
        <begin position="459"/>
        <end position="480"/>
    </location>
</feature>
<protein>
    <submittedName>
        <fullName evidence="3">Uncharacterized protein</fullName>
    </submittedName>
</protein>
<feature type="compositionally biased region" description="Basic and acidic residues" evidence="2">
    <location>
        <begin position="1"/>
        <end position="20"/>
    </location>
</feature>
<name>A0AAD3Y2U1_NEPGR</name>
<reference evidence="3" key="1">
    <citation type="submission" date="2023-05" db="EMBL/GenBank/DDBJ databases">
        <title>Nepenthes gracilis genome sequencing.</title>
        <authorList>
            <person name="Fukushima K."/>
        </authorList>
    </citation>
    <scope>NUCLEOTIDE SEQUENCE</scope>
    <source>
        <strain evidence="3">SING2019-196</strain>
    </source>
</reference>
<proteinExistence type="predicted"/>
<comment type="caution">
    <text evidence="3">The sequence shown here is derived from an EMBL/GenBank/DDBJ whole genome shotgun (WGS) entry which is preliminary data.</text>
</comment>
<evidence type="ECO:0000256" key="2">
    <source>
        <dbReference type="SAM" id="MobiDB-lite"/>
    </source>
</evidence>
<evidence type="ECO:0000256" key="1">
    <source>
        <dbReference type="SAM" id="Coils"/>
    </source>
</evidence>
<feature type="coiled-coil region" evidence="1">
    <location>
        <begin position="94"/>
        <end position="135"/>
    </location>
</feature>
<dbReference type="Proteomes" id="UP001279734">
    <property type="component" value="Unassembled WGS sequence"/>
</dbReference>
<feature type="compositionally biased region" description="Basic and acidic residues" evidence="2">
    <location>
        <begin position="386"/>
        <end position="418"/>
    </location>
</feature>
<sequence length="521" mass="59046">MQLNMKRAELNDKGAMKEEADSNTQIRDASSDIINEEKNISKSSVANEASSFSESMGRIEDLEAEIERRKESEAKLFDSYATQTAELEQAMILLEKSKVENTGLREKLRSSEENVQAMREEIGRLNTELLKERENLALALQSEKAGSARAQNLLHEMGLRKNELRLAMEAEEKSKRAMDSLAMALKEVATEANHAKKQLSTTEEQLQIVKEEAEGLKSMLVTMEDNYKTQLNDTKKENDQLKNTADRLRLEALEALLSWNEKEIEFVKCIKKTEEEKAAALGENRRLKESLSYAEAIEQKAKDENQKLRDILKQALNEANVAKEAAGIARAENSQLKDSLAEKDKALVALAQENECLKINEAAAGKNIEELKRVISSGSKKELKSWEKSLDEKEGKNKHEMDNQKGSRRLSLDLKDLRLPGVVPGIPARPKDRDDDSDKDDALTDSIFDLVEAWPKVPHRRRTSSSCTEDGKNINFPDEFDGHDVPQFVDDLEIDRSSQSKKWVLLRKFGDILRRKNISYQ</sequence>
<keyword evidence="4" id="KW-1185">Reference proteome</keyword>
<dbReference type="PANTHER" id="PTHR35164">
    <property type="entry name" value="EXPRESSED PROTEIN"/>
    <property type="match status" value="1"/>
</dbReference>
<accession>A0AAD3Y2U1</accession>
<dbReference type="EMBL" id="BSYO01000029">
    <property type="protein sequence ID" value="GMH25304.1"/>
    <property type="molecule type" value="Genomic_DNA"/>
</dbReference>
<evidence type="ECO:0000313" key="3">
    <source>
        <dbReference type="EMBL" id="GMH25304.1"/>
    </source>
</evidence>
<feature type="compositionally biased region" description="Polar residues" evidence="2">
    <location>
        <begin position="41"/>
        <end position="54"/>
    </location>
</feature>
<keyword evidence="1" id="KW-0175">Coiled coil</keyword>
<evidence type="ECO:0000313" key="4">
    <source>
        <dbReference type="Proteomes" id="UP001279734"/>
    </source>
</evidence>
<organism evidence="3 4">
    <name type="scientific">Nepenthes gracilis</name>
    <name type="common">Slender pitcher plant</name>
    <dbReference type="NCBI Taxonomy" id="150966"/>
    <lineage>
        <taxon>Eukaryota</taxon>
        <taxon>Viridiplantae</taxon>
        <taxon>Streptophyta</taxon>
        <taxon>Embryophyta</taxon>
        <taxon>Tracheophyta</taxon>
        <taxon>Spermatophyta</taxon>
        <taxon>Magnoliopsida</taxon>
        <taxon>eudicotyledons</taxon>
        <taxon>Gunneridae</taxon>
        <taxon>Pentapetalae</taxon>
        <taxon>Caryophyllales</taxon>
        <taxon>Nepenthaceae</taxon>
        <taxon>Nepenthes</taxon>
    </lineage>
</organism>
<feature type="region of interest" description="Disordered" evidence="2">
    <location>
        <begin position="1"/>
        <end position="58"/>
    </location>
</feature>
<dbReference type="AlphaFoldDB" id="A0AAD3Y2U1"/>
<feature type="region of interest" description="Disordered" evidence="2">
    <location>
        <begin position="386"/>
        <end position="441"/>
    </location>
</feature>
<feature type="compositionally biased region" description="Basic and acidic residues" evidence="2">
    <location>
        <begin position="429"/>
        <end position="441"/>
    </location>
</feature>